<keyword evidence="2" id="KW-1185">Reference proteome</keyword>
<dbReference type="AlphaFoldDB" id="A0AAW0I819"/>
<protein>
    <submittedName>
        <fullName evidence="1">Uncharacterized protein</fullName>
    </submittedName>
</protein>
<accession>A0AAW0I819</accession>
<sequence>MDVLFTESFHQSPIGFHHLSSHHKATSFKCFEAVWKLFGGSSNGAHIIERRCLRKREPERLGALDALSIVRKVVLEEVYDIEKLFDFMALREPKRKCLGTRVTIHKHVFQLRHTY</sequence>
<organism evidence="1 2">
    <name type="scientific">Myodes glareolus</name>
    <name type="common">Bank vole</name>
    <name type="synonym">Clethrionomys glareolus</name>
    <dbReference type="NCBI Taxonomy" id="447135"/>
    <lineage>
        <taxon>Eukaryota</taxon>
        <taxon>Metazoa</taxon>
        <taxon>Chordata</taxon>
        <taxon>Craniata</taxon>
        <taxon>Vertebrata</taxon>
        <taxon>Euteleostomi</taxon>
        <taxon>Mammalia</taxon>
        <taxon>Eutheria</taxon>
        <taxon>Euarchontoglires</taxon>
        <taxon>Glires</taxon>
        <taxon>Rodentia</taxon>
        <taxon>Myomorpha</taxon>
        <taxon>Muroidea</taxon>
        <taxon>Cricetidae</taxon>
        <taxon>Arvicolinae</taxon>
        <taxon>Myodes</taxon>
    </lineage>
</organism>
<gene>
    <name evidence="1" type="ORF">U0070_022043</name>
</gene>
<dbReference type="Proteomes" id="UP001488838">
    <property type="component" value="Unassembled WGS sequence"/>
</dbReference>
<comment type="caution">
    <text evidence="1">The sequence shown here is derived from an EMBL/GenBank/DDBJ whole genome shotgun (WGS) entry which is preliminary data.</text>
</comment>
<evidence type="ECO:0000313" key="2">
    <source>
        <dbReference type="Proteomes" id="UP001488838"/>
    </source>
</evidence>
<reference evidence="1 2" key="1">
    <citation type="journal article" date="2023" name="bioRxiv">
        <title>Conserved and derived expression patterns and positive selection on dental genes reveal complex evolutionary context of ever-growing rodent molars.</title>
        <authorList>
            <person name="Calamari Z.T."/>
            <person name="Song A."/>
            <person name="Cohen E."/>
            <person name="Akter M."/>
            <person name="Roy R.D."/>
            <person name="Hallikas O."/>
            <person name="Christensen M.M."/>
            <person name="Li P."/>
            <person name="Marangoni P."/>
            <person name="Jernvall J."/>
            <person name="Klein O.D."/>
        </authorList>
    </citation>
    <scope>NUCLEOTIDE SEQUENCE [LARGE SCALE GENOMIC DNA]</scope>
    <source>
        <strain evidence="1">V071</strain>
    </source>
</reference>
<name>A0AAW0I819_MYOGA</name>
<dbReference type="EMBL" id="JBBHLL010000193">
    <property type="protein sequence ID" value="KAK7810571.1"/>
    <property type="molecule type" value="Genomic_DNA"/>
</dbReference>
<evidence type="ECO:0000313" key="1">
    <source>
        <dbReference type="EMBL" id="KAK7810571.1"/>
    </source>
</evidence>
<proteinExistence type="predicted"/>